<reference evidence="1 2" key="1">
    <citation type="journal article" date="2019" name="Environ. Microbiol.">
        <title>The phytopathogenic nature of Dickeya aquatica 174/2 and the dynamic early evolution of Dickeya pathogenicity.</title>
        <authorList>
            <person name="Duprey A."/>
            <person name="Taib N."/>
            <person name="Leonard S."/>
            <person name="Garin T."/>
            <person name="Flandrois J.P."/>
            <person name="Nasser W."/>
            <person name="Brochier-Armanet C."/>
            <person name="Reverchon S."/>
        </authorList>
    </citation>
    <scope>NUCLEOTIDE SEQUENCE [LARGE SCALE GENOMIC DNA]</scope>
    <source>
        <strain evidence="1 2">NCPPB 569</strain>
    </source>
</reference>
<name>A0A5B8I5R9_9GAMM</name>
<dbReference type="KEGG" id="dic:Dpoa569_0000166"/>
<dbReference type="AlphaFoldDB" id="A0A5B8I5R9"/>
<keyword evidence="2" id="KW-1185">Reference proteome</keyword>
<organism evidence="1 2">
    <name type="scientific">Dickeya poaceiphila</name>
    <dbReference type="NCBI Taxonomy" id="568768"/>
    <lineage>
        <taxon>Bacteria</taxon>
        <taxon>Pseudomonadati</taxon>
        <taxon>Pseudomonadota</taxon>
        <taxon>Gammaproteobacteria</taxon>
        <taxon>Enterobacterales</taxon>
        <taxon>Pectobacteriaceae</taxon>
        <taxon>Dickeya</taxon>
    </lineage>
</organism>
<accession>A0A5B8I5R9</accession>
<protein>
    <submittedName>
        <fullName evidence="1">Tail assembly chaperone</fullName>
    </submittedName>
</protein>
<dbReference type="Pfam" id="PF02413">
    <property type="entry name" value="Caudo_TAP"/>
    <property type="match status" value="1"/>
</dbReference>
<proteinExistence type="predicted"/>
<dbReference type="Proteomes" id="UP000320591">
    <property type="component" value="Chromosome"/>
</dbReference>
<dbReference type="EMBL" id="CP042220">
    <property type="protein sequence ID" value="QDX28530.1"/>
    <property type="molecule type" value="Genomic_DNA"/>
</dbReference>
<dbReference type="InterPro" id="IPR003458">
    <property type="entry name" value="Phage_T4_Gp38_tail_assem"/>
</dbReference>
<evidence type="ECO:0000313" key="2">
    <source>
        <dbReference type="Proteomes" id="UP000320591"/>
    </source>
</evidence>
<gene>
    <name evidence="1" type="ORF">Dpoa569_0000166</name>
</gene>
<evidence type="ECO:0000313" key="1">
    <source>
        <dbReference type="EMBL" id="QDX28530.1"/>
    </source>
</evidence>
<dbReference type="RefSeq" id="WP_042867738.1">
    <property type="nucleotide sequence ID" value="NZ_CM001975.1"/>
</dbReference>
<dbReference type="OrthoDB" id="8596093at2"/>
<dbReference type="STRING" id="568768.GCA_000406125_00145"/>
<sequence length="144" mass="16096">MKKINSVYSPSQNVIYPAQLYADYERAGTWPSDGIEIGDDDAVRFSPVNQPVGKMLGYVEGGLIWVDEPAPSQMQLIREVEARRQLLLSTANDLTADWRTELALDIIADGDKAKLVEWMQYIKAVKAVDISTAPNVSWPEKPNM</sequence>